<comment type="caution">
    <text evidence="2">The sequence shown here is derived from an EMBL/GenBank/DDBJ whole genome shotgun (WGS) entry which is preliminary data.</text>
</comment>
<proteinExistence type="inferred from homology"/>
<dbReference type="OrthoDB" id="1746240at2759"/>
<dbReference type="AlphaFoldDB" id="A0A6D2I515"/>
<evidence type="ECO:0000256" key="1">
    <source>
        <dbReference type="ARBA" id="ARBA00006024"/>
    </source>
</evidence>
<keyword evidence="3" id="KW-1185">Reference proteome</keyword>
<dbReference type="GO" id="GO:0016020">
    <property type="term" value="C:membrane"/>
    <property type="evidence" value="ECO:0007669"/>
    <property type="project" value="TreeGrafter"/>
</dbReference>
<evidence type="ECO:0000313" key="3">
    <source>
        <dbReference type="Proteomes" id="UP000467841"/>
    </source>
</evidence>
<accession>A0A6D2I515</accession>
<name>A0A6D2I515_9BRAS</name>
<reference evidence="2" key="1">
    <citation type="submission" date="2020-01" db="EMBL/GenBank/DDBJ databases">
        <authorList>
            <person name="Mishra B."/>
        </authorList>
    </citation>
    <scope>NUCLEOTIDE SEQUENCE [LARGE SCALE GENOMIC DNA]</scope>
</reference>
<protein>
    <submittedName>
        <fullName evidence="2">Uncharacterized protein</fullName>
    </submittedName>
</protein>
<dbReference type="Gene3D" id="2.70.150.10">
    <property type="entry name" value="Calcium-transporting ATPase, cytoplasmic transduction domain A"/>
    <property type="match status" value="1"/>
</dbReference>
<sequence length="127" mass="14295">MITIAAENSFERGYAEYFVKPRNLVDFIDIGRITVQILQTAKEFKDIQGDIFAKLNDRVNYKANSVMQSLMSLAPQKAIIAETGEEVEVDEVKLNTIVAVEAGETIPVDGNFCWSFYPCNRFCTICT</sequence>
<evidence type="ECO:0000313" key="2">
    <source>
        <dbReference type="EMBL" id="CAA7022072.1"/>
    </source>
</evidence>
<gene>
    <name evidence="2" type="ORF">MERR_LOCUS9307</name>
</gene>
<dbReference type="InterPro" id="IPR051014">
    <property type="entry name" value="Cation_Transport_ATPase_IB"/>
</dbReference>
<dbReference type="GO" id="GO:0022857">
    <property type="term" value="F:transmembrane transporter activity"/>
    <property type="evidence" value="ECO:0007669"/>
    <property type="project" value="TreeGrafter"/>
</dbReference>
<organism evidence="2 3">
    <name type="scientific">Microthlaspi erraticum</name>
    <dbReference type="NCBI Taxonomy" id="1685480"/>
    <lineage>
        <taxon>Eukaryota</taxon>
        <taxon>Viridiplantae</taxon>
        <taxon>Streptophyta</taxon>
        <taxon>Embryophyta</taxon>
        <taxon>Tracheophyta</taxon>
        <taxon>Spermatophyta</taxon>
        <taxon>Magnoliopsida</taxon>
        <taxon>eudicotyledons</taxon>
        <taxon>Gunneridae</taxon>
        <taxon>Pentapetalae</taxon>
        <taxon>rosids</taxon>
        <taxon>malvids</taxon>
        <taxon>Brassicales</taxon>
        <taxon>Brassicaceae</taxon>
        <taxon>Coluteocarpeae</taxon>
        <taxon>Microthlaspi</taxon>
    </lineage>
</organism>
<dbReference type="EMBL" id="CACVBM020000666">
    <property type="protein sequence ID" value="CAA7022072.1"/>
    <property type="molecule type" value="Genomic_DNA"/>
</dbReference>
<dbReference type="Proteomes" id="UP000467841">
    <property type="component" value="Unassembled WGS sequence"/>
</dbReference>
<dbReference type="PANTHER" id="PTHR48085:SF5">
    <property type="entry name" value="CADMIUM_ZINC-TRANSPORTING ATPASE HMA4-RELATED"/>
    <property type="match status" value="1"/>
</dbReference>
<dbReference type="PANTHER" id="PTHR48085">
    <property type="entry name" value="CADMIUM/ZINC-TRANSPORTING ATPASE HMA2-RELATED"/>
    <property type="match status" value="1"/>
</dbReference>
<comment type="similarity">
    <text evidence="1">Belongs to the cation transport ATPase (P-type) (TC 3.A.3) family. Type IB subfamily.</text>
</comment>